<dbReference type="PROSITE" id="PS51440">
    <property type="entry name" value="TIM_2"/>
    <property type="match status" value="1"/>
</dbReference>
<dbReference type="UniPathway" id="UPA00138"/>
<dbReference type="GO" id="GO:0006096">
    <property type="term" value="P:glycolytic process"/>
    <property type="evidence" value="ECO:0007669"/>
    <property type="project" value="UniProtKB-UniPathway"/>
</dbReference>
<dbReference type="PROSITE" id="PS00171">
    <property type="entry name" value="TIM_1"/>
    <property type="match status" value="1"/>
</dbReference>
<keyword evidence="3" id="KW-0312">Gluconeogenesis</keyword>
<comment type="catalytic activity">
    <reaction evidence="3">
        <text>D-glyceraldehyde 3-phosphate = dihydroxyacetone phosphate</text>
        <dbReference type="Rhea" id="RHEA:18585"/>
        <dbReference type="ChEBI" id="CHEBI:57642"/>
        <dbReference type="ChEBI" id="CHEBI:59776"/>
        <dbReference type="EC" id="5.3.1.1"/>
    </reaction>
</comment>
<dbReference type="AlphaFoldDB" id="A0A1F6BC25"/>
<dbReference type="GO" id="GO:0005829">
    <property type="term" value="C:cytosol"/>
    <property type="evidence" value="ECO:0007669"/>
    <property type="project" value="TreeGrafter"/>
</dbReference>
<dbReference type="InterPro" id="IPR013785">
    <property type="entry name" value="Aldolase_TIM"/>
</dbReference>
<comment type="subunit">
    <text evidence="3">Homodimer.</text>
</comment>
<keyword evidence="2 3" id="KW-0413">Isomerase</keyword>
<accession>A0A1F6BC25</accession>
<comment type="pathway">
    <text evidence="3">Carbohydrate degradation; glycolysis; D-glyceraldehyde 3-phosphate from glycerone phosphate: step 1/1.</text>
</comment>
<proteinExistence type="inferred from homology"/>
<dbReference type="STRING" id="1798401.A2363_00450"/>
<dbReference type="GO" id="GO:0046166">
    <property type="term" value="P:glyceraldehyde-3-phosphate biosynthetic process"/>
    <property type="evidence" value="ECO:0007669"/>
    <property type="project" value="TreeGrafter"/>
</dbReference>
<comment type="subcellular location">
    <subcellularLocation>
        <location evidence="3">Cytoplasm</location>
    </subcellularLocation>
</comment>
<dbReference type="Gene3D" id="3.20.20.70">
    <property type="entry name" value="Aldolase class I"/>
    <property type="match status" value="2"/>
</dbReference>
<dbReference type="GO" id="GO:0006094">
    <property type="term" value="P:gluconeogenesis"/>
    <property type="evidence" value="ECO:0007669"/>
    <property type="project" value="UniProtKB-UniPathway"/>
</dbReference>
<comment type="similarity">
    <text evidence="1 3">Belongs to the triosephosphate isomerase family.</text>
</comment>
<comment type="caution">
    <text evidence="4">The sequence shown here is derived from an EMBL/GenBank/DDBJ whole genome shotgun (WGS) entry which is preliminary data.</text>
</comment>
<dbReference type="UniPathway" id="UPA00109">
    <property type="reaction ID" value="UER00189"/>
</dbReference>
<comment type="pathway">
    <text evidence="3">Carbohydrate biosynthesis; gluconeogenesis.</text>
</comment>
<evidence type="ECO:0000256" key="1">
    <source>
        <dbReference type="ARBA" id="ARBA00007422"/>
    </source>
</evidence>
<reference evidence="4 5" key="1">
    <citation type="journal article" date="2016" name="Nat. Commun.">
        <title>Thousands of microbial genomes shed light on interconnected biogeochemical processes in an aquifer system.</title>
        <authorList>
            <person name="Anantharaman K."/>
            <person name="Brown C.T."/>
            <person name="Hug L.A."/>
            <person name="Sharon I."/>
            <person name="Castelle C.J."/>
            <person name="Probst A.J."/>
            <person name="Thomas B.C."/>
            <person name="Singh A."/>
            <person name="Wilkins M.J."/>
            <person name="Karaoz U."/>
            <person name="Brodie E.L."/>
            <person name="Williams K.H."/>
            <person name="Hubbard S.S."/>
            <person name="Banfield J.F."/>
        </authorList>
    </citation>
    <scope>NUCLEOTIDE SEQUENCE [LARGE SCALE GENOMIC DNA]</scope>
</reference>
<dbReference type="EMBL" id="MFKE01000029">
    <property type="protein sequence ID" value="OGG34465.1"/>
    <property type="molecule type" value="Genomic_DNA"/>
</dbReference>
<dbReference type="CDD" id="cd00311">
    <property type="entry name" value="TIM"/>
    <property type="match status" value="1"/>
</dbReference>
<dbReference type="InterPro" id="IPR020861">
    <property type="entry name" value="Triosephosphate_isomerase_AS"/>
</dbReference>
<sequence>MKQLFIAGNWKSNKTGKEAEMWLNNFQFPPVNCQLVLFVPFTVLPGLKMKNVPFMLGAQNVSAYPEGAYTGEVSARQIREFADWVLIGHSERRKYFGETDEILAKKVELAKAAGLKIIYCVPDGATPIPLGVEVVAYEPVWAIGTGKSDTPENANNVISAIKATSQVAAVLYGGSVTPENVASFVKESAIDGVLPGGASLDPATFAALITNAQ</sequence>
<dbReference type="GO" id="GO:0004807">
    <property type="term" value="F:triose-phosphate isomerase activity"/>
    <property type="evidence" value="ECO:0007669"/>
    <property type="project" value="UniProtKB-EC"/>
</dbReference>
<dbReference type="SUPFAM" id="SSF51351">
    <property type="entry name" value="Triosephosphate isomerase (TIM)"/>
    <property type="match status" value="1"/>
</dbReference>
<dbReference type="GO" id="GO:0019563">
    <property type="term" value="P:glycerol catabolic process"/>
    <property type="evidence" value="ECO:0007669"/>
    <property type="project" value="TreeGrafter"/>
</dbReference>
<dbReference type="Pfam" id="PF00121">
    <property type="entry name" value="TIM"/>
    <property type="match status" value="2"/>
</dbReference>
<gene>
    <name evidence="4" type="ORF">A2363_00450</name>
</gene>
<dbReference type="EC" id="5.3.1.1" evidence="3"/>
<dbReference type="PANTHER" id="PTHR21139">
    <property type="entry name" value="TRIOSEPHOSPHATE ISOMERASE"/>
    <property type="match status" value="1"/>
</dbReference>
<organism evidence="4 5">
    <name type="scientific">Candidatus Gottesmanbacteria bacterium RIFOXYB1_FULL_47_11</name>
    <dbReference type="NCBI Taxonomy" id="1798401"/>
    <lineage>
        <taxon>Bacteria</taxon>
        <taxon>Candidatus Gottesmaniibacteriota</taxon>
    </lineage>
</organism>
<evidence type="ECO:0000313" key="4">
    <source>
        <dbReference type="EMBL" id="OGG34465.1"/>
    </source>
</evidence>
<evidence type="ECO:0000256" key="2">
    <source>
        <dbReference type="ARBA" id="ARBA00023235"/>
    </source>
</evidence>
<dbReference type="PANTHER" id="PTHR21139:SF42">
    <property type="entry name" value="TRIOSEPHOSPHATE ISOMERASE"/>
    <property type="match status" value="1"/>
</dbReference>
<dbReference type="InterPro" id="IPR000652">
    <property type="entry name" value="Triosephosphate_isomerase"/>
</dbReference>
<protein>
    <recommendedName>
        <fullName evidence="3">Triosephosphate isomerase</fullName>
        <ecNumber evidence="3">5.3.1.1</ecNumber>
    </recommendedName>
</protein>
<keyword evidence="3" id="KW-0324">Glycolysis</keyword>
<keyword evidence="3" id="KW-0963">Cytoplasm</keyword>
<evidence type="ECO:0000313" key="5">
    <source>
        <dbReference type="Proteomes" id="UP000176186"/>
    </source>
</evidence>
<evidence type="ECO:0000256" key="3">
    <source>
        <dbReference type="RuleBase" id="RU363013"/>
    </source>
</evidence>
<dbReference type="Proteomes" id="UP000176186">
    <property type="component" value="Unassembled WGS sequence"/>
</dbReference>
<name>A0A1F6BC25_9BACT</name>
<dbReference type="InterPro" id="IPR035990">
    <property type="entry name" value="TIM_sf"/>
</dbReference>